<dbReference type="HOGENOM" id="CLU_012121_2_0_11"/>
<feature type="transmembrane region" description="Helical" evidence="2">
    <location>
        <begin position="176"/>
        <end position="194"/>
    </location>
</feature>
<keyword evidence="2" id="KW-0812">Transmembrane</keyword>
<protein>
    <submittedName>
        <fullName evidence="4">Transglutaminase domain protein</fullName>
    </submittedName>
</protein>
<evidence type="ECO:0000256" key="2">
    <source>
        <dbReference type="SAM" id="Phobius"/>
    </source>
</evidence>
<organism evidence="4 5">
    <name type="scientific">Nakamurella multipartita (strain ATCC 700099 / DSM 44233 / CIP 104796 / JCM 9543 / NBRC 105858 / Y-104)</name>
    <name type="common">Microsphaera multipartita</name>
    <dbReference type="NCBI Taxonomy" id="479431"/>
    <lineage>
        <taxon>Bacteria</taxon>
        <taxon>Bacillati</taxon>
        <taxon>Actinomycetota</taxon>
        <taxon>Actinomycetes</taxon>
        <taxon>Nakamurellales</taxon>
        <taxon>Nakamurellaceae</taxon>
        <taxon>Nakamurella</taxon>
    </lineage>
</organism>
<dbReference type="OrthoDB" id="3651060at2"/>
<dbReference type="PANTHER" id="PTHR42736:SF1">
    <property type="entry name" value="PROTEIN-GLUTAMINE GAMMA-GLUTAMYLTRANSFERASE"/>
    <property type="match status" value="1"/>
</dbReference>
<dbReference type="SMART" id="SM00460">
    <property type="entry name" value="TGc"/>
    <property type="match status" value="1"/>
</dbReference>
<dbReference type="Pfam" id="PF01841">
    <property type="entry name" value="Transglut_core"/>
    <property type="match status" value="1"/>
</dbReference>
<dbReference type="KEGG" id="nml:Namu_1333"/>
<feature type="domain" description="Transglutaminase-like" evidence="3">
    <location>
        <begin position="473"/>
        <end position="550"/>
    </location>
</feature>
<dbReference type="EMBL" id="CP001737">
    <property type="protein sequence ID" value="ACV77736.1"/>
    <property type="molecule type" value="Genomic_DNA"/>
</dbReference>
<feature type="transmembrane region" description="Helical" evidence="2">
    <location>
        <begin position="153"/>
        <end position="170"/>
    </location>
</feature>
<dbReference type="STRING" id="479431.Namu_1333"/>
<feature type="transmembrane region" description="Helical" evidence="2">
    <location>
        <begin position="616"/>
        <end position="640"/>
    </location>
</feature>
<name>C8XDS2_NAKMY</name>
<feature type="compositionally biased region" description="Acidic residues" evidence="1">
    <location>
        <begin position="597"/>
        <end position="607"/>
    </location>
</feature>
<dbReference type="InterPro" id="IPR002931">
    <property type="entry name" value="Transglutaminase-like"/>
</dbReference>
<keyword evidence="5" id="KW-1185">Reference proteome</keyword>
<feature type="transmembrane region" description="Helical" evidence="2">
    <location>
        <begin position="38"/>
        <end position="56"/>
    </location>
</feature>
<evidence type="ECO:0000256" key="1">
    <source>
        <dbReference type="SAM" id="MobiDB-lite"/>
    </source>
</evidence>
<feature type="transmembrane region" description="Helical" evidence="2">
    <location>
        <begin position="112"/>
        <end position="141"/>
    </location>
</feature>
<dbReference type="eggNOG" id="COG1305">
    <property type="taxonomic scope" value="Bacteria"/>
</dbReference>
<dbReference type="AlphaFoldDB" id="C8XDS2"/>
<feature type="transmembrane region" description="Helical" evidence="2">
    <location>
        <begin position="68"/>
        <end position="92"/>
    </location>
</feature>
<dbReference type="InParanoid" id="C8XDS2"/>
<evidence type="ECO:0000259" key="3">
    <source>
        <dbReference type="SMART" id="SM00460"/>
    </source>
</evidence>
<dbReference type="PANTHER" id="PTHR42736">
    <property type="entry name" value="PROTEIN-GLUTAMINE GAMMA-GLUTAMYLTRANSFERASE"/>
    <property type="match status" value="1"/>
</dbReference>
<dbReference type="InterPro" id="IPR021878">
    <property type="entry name" value="TgpA_N"/>
</dbReference>
<evidence type="ECO:0000313" key="5">
    <source>
        <dbReference type="Proteomes" id="UP000002218"/>
    </source>
</evidence>
<feature type="transmembrane region" description="Helical" evidence="2">
    <location>
        <begin position="206"/>
        <end position="226"/>
    </location>
</feature>
<feature type="region of interest" description="Disordered" evidence="1">
    <location>
        <begin position="545"/>
        <end position="607"/>
    </location>
</feature>
<feature type="transmembrane region" description="Helical" evidence="2">
    <location>
        <begin position="12"/>
        <end position="32"/>
    </location>
</feature>
<reference evidence="5" key="1">
    <citation type="submission" date="2009-09" db="EMBL/GenBank/DDBJ databases">
        <title>The complete genome of Nakamurella multipartita DSM 44233.</title>
        <authorList>
            <consortium name="US DOE Joint Genome Institute (JGI-PGF)"/>
            <person name="Lucas S."/>
            <person name="Copeland A."/>
            <person name="Lapidus A."/>
            <person name="Glavina del Rio T."/>
            <person name="Dalin E."/>
            <person name="Tice H."/>
            <person name="Bruce D."/>
            <person name="Goodwin L."/>
            <person name="Pitluck S."/>
            <person name="Kyrpides N."/>
            <person name="Mavromatis K."/>
            <person name="Ivanova N."/>
            <person name="Ovchinnikova G."/>
            <person name="Sims D."/>
            <person name="Meincke L."/>
            <person name="Brettin T."/>
            <person name="Detter J.C."/>
            <person name="Han C."/>
            <person name="Larimer F."/>
            <person name="Land M."/>
            <person name="Hauser L."/>
            <person name="Markowitz V."/>
            <person name="Cheng J.-F."/>
            <person name="Hugenholtz P."/>
            <person name="Woyke T."/>
            <person name="Wu D."/>
            <person name="Klenk H.-P."/>
            <person name="Eisen J.A."/>
        </authorList>
    </citation>
    <scope>NUCLEOTIDE SEQUENCE [LARGE SCALE GENOMIC DNA]</scope>
    <source>
        <strain evidence="5">ATCC 700099 / DSM 44233 / CIP 104796 / JCM 9543 / NBRC 105858 / Y-104</strain>
    </source>
</reference>
<gene>
    <name evidence="4" type="ordered locus">Namu_1333</name>
</gene>
<evidence type="ECO:0000313" key="4">
    <source>
        <dbReference type="EMBL" id="ACV77736.1"/>
    </source>
</evidence>
<keyword evidence="2" id="KW-0472">Membrane</keyword>
<dbReference type="SUPFAM" id="SSF54001">
    <property type="entry name" value="Cysteine proteinases"/>
    <property type="match status" value="1"/>
</dbReference>
<sequence length="762" mass="79709" precursor="true">MRAATRPLAAATVDAVVIAVLVVLAAAAFGGAYGGTRWWVAAAGGALVGAGVAVLAARRRWPWWGTGLAVAAGYLLFGAALAVPASAIGGVLPGIESLRLLTVGVVSSWRQLLTVAVPVGTSGALMIPVYLTALVTAAVGTSIAVRARTARRAWWALVAPLTMLVVAALFGASSPWLPLLAGLGVALGGLAWASWRGRSAGGGLDLRRPVSALVVLAAAVVAGFVLGPQADVGPRFALREVVQPPFDPQQYPSPLAGFRKYFKDQRDADLFTITGLPAGARVRVAAMDDYDGVAYATSSALDPFRKVGDEISGQPPSSAARAATVQVSIEDYRGVFLPLGGSLTSLQFDPDGARSATLQDAFRYSPGNATGVVVGGLAAADGYRAQVLTTPMADQLDLSSTPIEPVTLPSPGKISDDIVAMAGRLTENATTPQEKIAAIRKGLADQGFLSHGTQGEEPSASGHGLDRLSALVGDQVMVGDQEQFAPTMALMLRAQGIPARVVMGFAPPTDDQGSPVLADGQTWTVRGGDATAWVEVPFQGVGWVAFDPTPDDQRIEQQPDPEPEVAPRAQVLQPPPPPQPPQEITTDEVNRSQNDQNDQDNQNDDASDSGAVVRTILLVTAWVGSALLVIGGPIALILWLKARRRRRRQEAAVVADRFAGGWDQIVDVATDLGYGAASGRTRTETAADLDATFGGSTVLLARRADARVFGPEELDDGQARQFWADVDAAVLGLSSGRSRWRRLRAALSLRSLRRSGRTGGRR</sequence>
<dbReference type="Proteomes" id="UP000002218">
    <property type="component" value="Chromosome"/>
</dbReference>
<keyword evidence="2" id="KW-1133">Transmembrane helix</keyword>
<reference evidence="4 5" key="2">
    <citation type="journal article" date="2010" name="Stand. Genomic Sci.">
        <title>Complete genome sequence of Nakamurella multipartita type strain (Y-104).</title>
        <authorList>
            <person name="Tice H."/>
            <person name="Mayilraj S."/>
            <person name="Sims D."/>
            <person name="Lapidus A."/>
            <person name="Nolan M."/>
            <person name="Lucas S."/>
            <person name="Glavina Del Rio T."/>
            <person name="Copeland A."/>
            <person name="Cheng J.F."/>
            <person name="Meincke L."/>
            <person name="Bruce D."/>
            <person name="Goodwin L."/>
            <person name="Pitluck S."/>
            <person name="Ivanova N."/>
            <person name="Mavromatis K."/>
            <person name="Ovchinnikova G."/>
            <person name="Pati A."/>
            <person name="Chen A."/>
            <person name="Palaniappan K."/>
            <person name="Land M."/>
            <person name="Hauser L."/>
            <person name="Chang Y.J."/>
            <person name="Jeffries C.D."/>
            <person name="Detter J.C."/>
            <person name="Brettin T."/>
            <person name="Rohde M."/>
            <person name="Goker M."/>
            <person name="Bristow J."/>
            <person name="Eisen J.A."/>
            <person name="Markowitz V."/>
            <person name="Hugenholtz P."/>
            <person name="Kyrpides N.C."/>
            <person name="Klenk H.P."/>
            <person name="Chen F."/>
        </authorList>
    </citation>
    <scope>NUCLEOTIDE SEQUENCE [LARGE SCALE GENOMIC DNA]</scope>
    <source>
        <strain evidence="5">ATCC 700099 / DSM 44233 / CIP 104796 / JCM 9543 / NBRC 105858 / Y-104</strain>
    </source>
</reference>
<dbReference type="InterPro" id="IPR038765">
    <property type="entry name" value="Papain-like_cys_pep_sf"/>
</dbReference>
<proteinExistence type="predicted"/>
<dbReference type="RefSeq" id="WP_015746643.1">
    <property type="nucleotide sequence ID" value="NC_013235.1"/>
</dbReference>
<dbReference type="Pfam" id="PF11992">
    <property type="entry name" value="TgpA_N"/>
    <property type="match status" value="1"/>
</dbReference>
<accession>C8XDS2</accession>
<dbReference type="InterPro" id="IPR052901">
    <property type="entry name" value="Bact_TGase-like"/>
</dbReference>
<dbReference type="Gene3D" id="3.10.620.30">
    <property type="match status" value="1"/>
</dbReference>